<dbReference type="InterPro" id="IPR036318">
    <property type="entry name" value="FAD-bd_PCMH-like_sf"/>
</dbReference>
<dbReference type="InterPro" id="IPR016166">
    <property type="entry name" value="FAD-bd_PCMH"/>
</dbReference>
<dbReference type="InterPro" id="IPR016167">
    <property type="entry name" value="FAD-bd_PCMH_sub1"/>
</dbReference>
<comment type="cofactor">
    <cofactor evidence="1">
        <name>FAD</name>
        <dbReference type="ChEBI" id="CHEBI:57692"/>
    </cofactor>
</comment>
<dbReference type="Pfam" id="PF01565">
    <property type="entry name" value="FAD_binding_4"/>
    <property type="match status" value="1"/>
</dbReference>
<dbReference type="PROSITE" id="PS51387">
    <property type="entry name" value="FAD_PCMH"/>
    <property type="match status" value="1"/>
</dbReference>
<keyword evidence="3" id="KW-0285">Flavoprotein</keyword>
<gene>
    <name evidence="7" type="ORF">BDY21DRAFT_366372</name>
</gene>
<dbReference type="Gene3D" id="3.30.465.10">
    <property type="match status" value="1"/>
</dbReference>
<comment type="similarity">
    <text evidence="2">Belongs to the oxygen-dependent FAD-linked oxidoreductase family.</text>
</comment>
<evidence type="ECO:0000313" key="7">
    <source>
        <dbReference type="EMBL" id="KAF2454278.1"/>
    </source>
</evidence>
<feature type="domain" description="FAD-binding PCMH-type" evidence="6">
    <location>
        <begin position="36"/>
        <end position="205"/>
    </location>
</feature>
<dbReference type="Pfam" id="PF08031">
    <property type="entry name" value="BBE"/>
    <property type="match status" value="1"/>
</dbReference>
<accession>A0A6A6NRS8</accession>
<dbReference type="InterPro" id="IPR006094">
    <property type="entry name" value="Oxid_FAD_bind_N"/>
</dbReference>
<keyword evidence="4" id="KW-0274">FAD</keyword>
<dbReference type="OrthoDB" id="415825at2759"/>
<evidence type="ECO:0000256" key="4">
    <source>
        <dbReference type="ARBA" id="ARBA00022827"/>
    </source>
</evidence>
<sequence length="457" mass="49712">MAAAIASLKSKLPGAEVITPEAPDYEQSIKRWSDACEERAAAVVKVANEDEVAGVLAVAQEHSIPIAVLGGGHSTSGASSTEGIVIDLRKLQKVSVDPDAKTIAAGGGCTWAQVDVEAAKFELATVGGTVSHTGIGGLTLGGGYGFLSPRYGLTIDNLISVRIVLADGSCVTASEKENPDLFWGIRGAGHTFGVVTEFVYRAFEQGDVFAGPLIFTPDKLAQAVEAANDIFALDIPDIVIVLGFTQRPGMPGPVVIAFSAYNGPEAKGRELLKPLFDVGPVMDMTRTMPYVEVNQLMNEGQDFGGRKQFGGSTFKMPMNPADVSAVFEMYLRFCEAHEKVSETAVIWENFHNGKLREVPDDATAFPNRGDYYNVGSVVKWYDPKQDVECRQFSRQIHAYIFEHGGVPKTKASEAVRHVSRTKAEDLFGDKVHKLRELKKKYDPKDVFHKWDVRRRSV</sequence>
<dbReference type="PANTHER" id="PTHR42973">
    <property type="entry name" value="BINDING OXIDOREDUCTASE, PUTATIVE (AFU_ORTHOLOGUE AFUA_1G17690)-RELATED"/>
    <property type="match status" value="1"/>
</dbReference>
<dbReference type="Gene3D" id="3.30.43.10">
    <property type="entry name" value="Uridine Diphospho-n-acetylenolpyruvylglucosamine Reductase, domain 2"/>
    <property type="match status" value="1"/>
</dbReference>
<evidence type="ECO:0000256" key="2">
    <source>
        <dbReference type="ARBA" id="ARBA00005466"/>
    </source>
</evidence>
<dbReference type="Proteomes" id="UP000799766">
    <property type="component" value="Unassembled WGS sequence"/>
</dbReference>
<evidence type="ECO:0000313" key="8">
    <source>
        <dbReference type="Proteomes" id="UP000799766"/>
    </source>
</evidence>
<name>A0A6A6NRS8_9PEZI</name>
<dbReference type="PANTHER" id="PTHR42973:SF39">
    <property type="entry name" value="FAD-BINDING PCMH-TYPE DOMAIN-CONTAINING PROTEIN"/>
    <property type="match status" value="1"/>
</dbReference>
<proteinExistence type="inferred from homology"/>
<dbReference type="InterPro" id="IPR012951">
    <property type="entry name" value="BBE"/>
</dbReference>
<keyword evidence="5" id="KW-0560">Oxidoreductase</keyword>
<dbReference type="InterPro" id="IPR016169">
    <property type="entry name" value="FAD-bd_PCMH_sub2"/>
</dbReference>
<organism evidence="7 8">
    <name type="scientific">Lineolata rhizophorae</name>
    <dbReference type="NCBI Taxonomy" id="578093"/>
    <lineage>
        <taxon>Eukaryota</taxon>
        <taxon>Fungi</taxon>
        <taxon>Dikarya</taxon>
        <taxon>Ascomycota</taxon>
        <taxon>Pezizomycotina</taxon>
        <taxon>Dothideomycetes</taxon>
        <taxon>Dothideomycetes incertae sedis</taxon>
        <taxon>Lineolatales</taxon>
        <taxon>Lineolataceae</taxon>
        <taxon>Lineolata</taxon>
    </lineage>
</organism>
<dbReference type="EMBL" id="MU001692">
    <property type="protein sequence ID" value="KAF2454278.1"/>
    <property type="molecule type" value="Genomic_DNA"/>
</dbReference>
<evidence type="ECO:0000259" key="6">
    <source>
        <dbReference type="PROSITE" id="PS51387"/>
    </source>
</evidence>
<dbReference type="AlphaFoldDB" id="A0A6A6NRS8"/>
<evidence type="ECO:0000256" key="5">
    <source>
        <dbReference type="ARBA" id="ARBA00023002"/>
    </source>
</evidence>
<dbReference type="SUPFAM" id="SSF56176">
    <property type="entry name" value="FAD-binding/transporter-associated domain-like"/>
    <property type="match status" value="1"/>
</dbReference>
<protein>
    <recommendedName>
        <fullName evidence="6">FAD-binding PCMH-type domain-containing protein</fullName>
    </recommendedName>
</protein>
<evidence type="ECO:0000256" key="1">
    <source>
        <dbReference type="ARBA" id="ARBA00001974"/>
    </source>
</evidence>
<dbReference type="Gene3D" id="3.40.462.20">
    <property type="match status" value="1"/>
</dbReference>
<dbReference type="GO" id="GO:0071949">
    <property type="term" value="F:FAD binding"/>
    <property type="evidence" value="ECO:0007669"/>
    <property type="project" value="InterPro"/>
</dbReference>
<keyword evidence="8" id="KW-1185">Reference proteome</keyword>
<reference evidence="7" key="1">
    <citation type="journal article" date="2020" name="Stud. Mycol.">
        <title>101 Dothideomycetes genomes: a test case for predicting lifestyles and emergence of pathogens.</title>
        <authorList>
            <person name="Haridas S."/>
            <person name="Albert R."/>
            <person name="Binder M."/>
            <person name="Bloem J."/>
            <person name="Labutti K."/>
            <person name="Salamov A."/>
            <person name="Andreopoulos B."/>
            <person name="Baker S."/>
            <person name="Barry K."/>
            <person name="Bills G."/>
            <person name="Bluhm B."/>
            <person name="Cannon C."/>
            <person name="Castanera R."/>
            <person name="Culley D."/>
            <person name="Daum C."/>
            <person name="Ezra D."/>
            <person name="Gonzalez J."/>
            <person name="Henrissat B."/>
            <person name="Kuo A."/>
            <person name="Liang C."/>
            <person name="Lipzen A."/>
            <person name="Lutzoni F."/>
            <person name="Magnuson J."/>
            <person name="Mondo S."/>
            <person name="Nolan M."/>
            <person name="Ohm R."/>
            <person name="Pangilinan J."/>
            <person name="Park H.-J."/>
            <person name="Ramirez L."/>
            <person name="Alfaro M."/>
            <person name="Sun H."/>
            <person name="Tritt A."/>
            <person name="Yoshinaga Y."/>
            <person name="Zwiers L.-H."/>
            <person name="Turgeon B."/>
            <person name="Goodwin S."/>
            <person name="Spatafora J."/>
            <person name="Crous P."/>
            <person name="Grigoriev I."/>
        </authorList>
    </citation>
    <scope>NUCLEOTIDE SEQUENCE</scope>
    <source>
        <strain evidence="7">ATCC 16933</strain>
    </source>
</reference>
<evidence type="ECO:0000256" key="3">
    <source>
        <dbReference type="ARBA" id="ARBA00022630"/>
    </source>
</evidence>
<dbReference type="InterPro" id="IPR050416">
    <property type="entry name" value="FAD-linked_Oxidoreductase"/>
</dbReference>
<dbReference type="GO" id="GO:0016491">
    <property type="term" value="F:oxidoreductase activity"/>
    <property type="evidence" value="ECO:0007669"/>
    <property type="project" value="UniProtKB-KW"/>
</dbReference>